<dbReference type="WBParaSite" id="nRc.2.0.1.t09281-RA">
    <property type="protein sequence ID" value="nRc.2.0.1.t09281-RA"/>
    <property type="gene ID" value="nRc.2.0.1.g09281"/>
</dbReference>
<dbReference type="AlphaFoldDB" id="A0A915I692"/>
<dbReference type="Proteomes" id="UP000887565">
    <property type="component" value="Unplaced"/>
</dbReference>
<dbReference type="PANTHER" id="PTHR14843:SF2">
    <property type="entry name" value="DEUBIQUITINATING PROTEIN VCPIP1"/>
    <property type="match status" value="1"/>
</dbReference>
<dbReference type="GO" id="GO:0071108">
    <property type="term" value="P:protein K48-linked deubiquitination"/>
    <property type="evidence" value="ECO:0007669"/>
    <property type="project" value="TreeGrafter"/>
</dbReference>
<proteinExistence type="predicted"/>
<dbReference type="GO" id="GO:0016320">
    <property type="term" value="P:endoplasmic reticulum membrane fusion"/>
    <property type="evidence" value="ECO:0007669"/>
    <property type="project" value="TreeGrafter"/>
</dbReference>
<name>A0A915I692_ROMCU</name>
<dbReference type="InterPro" id="IPR039087">
    <property type="entry name" value="VCPIP1"/>
</dbReference>
<protein>
    <submittedName>
        <fullName evidence="2">Uncharacterized protein</fullName>
    </submittedName>
</protein>
<reference evidence="2" key="1">
    <citation type="submission" date="2022-11" db="UniProtKB">
        <authorList>
            <consortium name="WormBaseParasite"/>
        </authorList>
    </citation>
    <scope>IDENTIFICATION</scope>
</reference>
<dbReference type="GO" id="GO:0004843">
    <property type="term" value="F:cysteine-type deubiquitinase activity"/>
    <property type="evidence" value="ECO:0007669"/>
    <property type="project" value="InterPro"/>
</dbReference>
<dbReference type="PANTHER" id="PTHR14843">
    <property type="entry name" value="DEUBIQUITINATING PROTEIN VCIP135"/>
    <property type="match status" value="1"/>
</dbReference>
<dbReference type="GO" id="GO:0016567">
    <property type="term" value="P:protein ubiquitination"/>
    <property type="evidence" value="ECO:0007669"/>
    <property type="project" value="InterPro"/>
</dbReference>
<accession>A0A915I692</accession>
<evidence type="ECO:0000313" key="2">
    <source>
        <dbReference type="WBParaSite" id="nRc.2.0.1.t09281-RA"/>
    </source>
</evidence>
<evidence type="ECO:0000313" key="1">
    <source>
        <dbReference type="Proteomes" id="UP000887565"/>
    </source>
</evidence>
<dbReference type="GO" id="GO:0090168">
    <property type="term" value="P:Golgi reassembly"/>
    <property type="evidence" value="ECO:0007669"/>
    <property type="project" value="TreeGrafter"/>
</dbReference>
<dbReference type="GO" id="GO:0035871">
    <property type="term" value="P:protein K11-linked deubiquitination"/>
    <property type="evidence" value="ECO:0007669"/>
    <property type="project" value="TreeGrafter"/>
</dbReference>
<sequence>MCEQNFRFGEDTKASFYLRTLIERISSFNNWSPDRQCLIAAYGGSYDECNTVFFALSRALVGREIFWHALRTNARRHLEQNDEFYRKLFQLKLDDKAYTALINGCTIGSFFKKAYAENTYTTIVPLLSTEPYKLPEDLIPNSKYVVSSLGVLIRGLAGYLNVGNGINMDMNVTSSMCYIMAKKCIQQENINVYIAADYCENVLRQPYYKLSVVKKLKQDLQLPPVLPSLYRCLICWRLSRMPDIDQSILTSGSILYEKIRCLLVDVPDGLEVAILPVDECGFRQGKYFLLRISPLILRTCEKFMRFHYLSLNQELRSKQPIRDEGLELIGYQLWPQFNYMVVQSPGKGEIPQFCYIIRNGKKAQQRFFLYEAESRSVDVIVAQFTTNFVETHYKEERNNIEFYEEVKTKIVPQVEALCKFSNSCLTDSFWSPVDMQNFTWVPPERINREKLTFEMLFENDKFLVSPIGPISFIARQKFNNDNTVTPMPIRLTVSDGRTVIVLRSPSKIGPPANLNCLLEKLIFLDIHNNAKEVLYKSCGSSAPVIANKKSEYKGADQYIIVLEKLTIKQIDKAANKDLQNVVQLIYDLSSAIALRQLSLTLSGTTKLWEYLEKRPQLFVHDGLFYRILRNTDTISFPSHFEFPGILPDINFYFSKDQRCLYLCLPNIGHLQIDAKLRQKIREALEKRFHDRSIKFVEDTLLSIKLPFFKSLDVNDIISQPKNCGAALIM</sequence>
<organism evidence="1 2">
    <name type="scientific">Romanomermis culicivorax</name>
    <name type="common">Nematode worm</name>
    <dbReference type="NCBI Taxonomy" id="13658"/>
    <lineage>
        <taxon>Eukaryota</taxon>
        <taxon>Metazoa</taxon>
        <taxon>Ecdysozoa</taxon>
        <taxon>Nematoda</taxon>
        <taxon>Enoplea</taxon>
        <taxon>Dorylaimia</taxon>
        <taxon>Mermithida</taxon>
        <taxon>Mermithoidea</taxon>
        <taxon>Mermithidae</taxon>
        <taxon>Romanomermis</taxon>
    </lineage>
</organism>
<keyword evidence="1" id="KW-1185">Reference proteome</keyword>